<keyword evidence="1" id="KW-0472">Membrane</keyword>
<feature type="transmembrane region" description="Helical" evidence="1">
    <location>
        <begin position="229"/>
        <end position="249"/>
    </location>
</feature>
<dbReference type="Proteomes" id="UP001302367">
    <property type="component" value="Chromosome 4"/>
</dbReference>
<dbReference type="EMBL" id="CP134187">
    <property type="protein sequence ID" value="WPB01346.1"/>
    <property type="molecule type" value="Genomic_DNA"/>
</dbReference>
<evidence type="ECO:0000259" key="2">
    <source>
        <dbReference type="Pfam" id="PF20237"/>
    </source>
</evidence>
<gene>
    <name evidence="3" type="ORF">RHO25_005970</name>
</gene>
<dbReference type="PANTHER" id="PTHR34502">
    <property type="entry name" value="DUF6594 DOMAIN-CONTAINING PROTEIN-RELATED"/>
    <property type="match status" value="1"/>
</dbReference>
<dbReference type="GeneID" id="90644200"/>
<proteinExistence type="predicted"/>
<evidence type="ECO:0000313" key="4">
    <source>
        <dbReference type="Proteomes" id="UP001302367"/>
    </source>
</evidence>
<sequence length="515" mass="58746">MKENGYPALAQLLGPHSSMAMFKRFSRLSAHSLLMRQVELLDLERQLEVQAALDRDDGLKYDVKAIDLLQSSEHNGQQWQIIKSIRENLDQYHTALLKHSQICKLPKPNRYDLNLLQDWLARADGGNNFLTGIEDLPWLESESSDLVALDSRDFDSATRWFAERVLPWLYRNKVQSRSPLPGQEELGLVEWSDETYRRAARWLSVIASTCIPTLAIVVLYFIRNLIARILTAMGLSFVFSVSLALLTAARPAEIFAASAAPMDLERKSRENHNRKPLYRWIFKLPREIRDHIYSFTMPSSQLIDPITNRFGSFGSIKNAHNNDLYALFHVDEDTAAADLRIDAWSEAETMHLIPERTFALSQVCRALRAETLEIAYGSNVFVLPGSGTADSWTRKMTTRWLESLPEEASDMLVVNLDGELIRETAVGRDPIHLRCVAFTHIKFHSAEANAVPRSEQPPCGKENCPRNPEEWKATVLDRKAAWQTRSPDPKGEKCTDQKVTRSTAMALLDHYWTWL</sequence>
<dbReference type="RefSeq" id="XP_065458794.1">
    <property type="nucleotide sequence ID" value="XM_065602722.1"/>
</dbReference>
<dbReference type="Pfam" id="PF20237">
    <property type="entry name" value="DUF6594"/>
    <property type="match status" value="1"/>
</dbReference>
<organism evidence="3 4">
    <name type="scientific">Cercospora beticola</name>
    <name type="common">Sugarbeet leaf spot fungus</name>
    <dbReference type="NCBI Taxonomy" id="122368"/>
    <lineage>
        <taxon>Eukaryota</taxon>
        <taxon>Fungi</taxon>
        <taxon>Dikarya</taxon>
        <taxon>Ascomycota</taxon>
        <taxon>Pezizomycotina</taxon>
        <taxon>Dothideomycetes</taxon>
        <taxon>Dothideomycetidae</taxon>
        <taxon>Mycosphaerellales</taxon>
        <taxon>Mycosphaerellaceae</taxon>
        <taxon>Cercospora</taxon>
    </lineage>
</organism>
<dbReference type="PANTHER" id="PTHR34502:SF5">
    <property type="entry name" value="DUF6594 DOMAIN-CONTAINING PROTEIN"/>
    <property type="match status" value="1"/>
</dbReference>
<keyword evidence="4" id="KW-1185">Reference proteome</keyword>
<keyword evidence="1" id="KW-1133">Transmembrane helix</keyword>
<dbReference type="InterPro" id="IPR046529">
    <property type="entry name" value="DUF6594"/>
</dbReference>
<keyword evidence="1" id="KW-0812">Transmembrane</keyword>
<accession>A0ABZ0NPE5</accession>
<protein>
    <recommendedName>
        <fullName evidence="2">DUF6594 domain-containing protein</fullName>
    </recommendedName>
</protein>
<evidence type="ECO:0000313" key="3">
    <source>
        <dbReference type="EMBL" id="WPB01346.1"/>
    </source>
</evidence>
<evidence type="ECO:0000256" key="1">
    <source>
        <dbReference type="SAM" id="Phobius"/>
    </source>
</evidence>
<feature type="domain" description="DUF6594" evidence="2">
    <location>
        <begin position="6"/>
        <end position="260"/>
    </location>
</feature>
<name>A0ABZ0NPE5_CERBT</name>
<feature type="transmembrane region" description="Helical" evidence="1">
    <location>
        <begin position="202"/>
        <end position="222"/>
    </location>
</feature>
<reference evidence="3 4" key="1">
    <citation type="submission" date="2023-09" db="EMBL/GenBank/DDBJ databases">
        <title>Complete-Gapless Cercospora beticola genome.</title>
        <authorList>
            <person name="Wyatt N.A."/>
            <person name="Spanner R.E."/>
            <person name="Bolton M.D."/>
        </authorList>
    </citation>
    <scope>NUCLEOTIDE SEQUENCE [LARGE SCALE GENOMIC DNA]</scope>
    <source>
        <strain evidence="3">Cb09-40</strain>
    </source>
</reference>